<dbReference type="PROSITE" id="PS51257">
    <property type="entry name" value="PROKAR_LIPOPROTEIN"/>
    <property type="match status" value="1"/>
</dbReference>
<sequence length="431" mass="48429">MTLPRHAYHGLIFLLALLLMGCAPNIVYRSDYASCTVTEGNACETHAIQIHHAGSDREFQLGFVEIDDQGLLRDRKQLYALLDRLYATASKDNLLINVFVHGWHHNAAPGDSNIEGFKDNLAKLGQIESLLSQNKKRQARKVIGIYVGWRGESIDFPGLRHLTFWDRKNTAEDVGYLGISELLLKLEQITHIKNSQQDSLKSRLIIIGHSFGGAVVYNAAAQILASRFVNSKKGKSYVGSVEGFGDLVVLLNPAFEALQFAPLYDLAQSRCSYPFSKQPRLAVLTSETDYASKYAFWVGRVFSSLFESHKTIVREECDGKRKLILDEGEADRNTIGHFPPLITHRLTKATNGDKTANTEPDKLSALWRRQWQGATIRYGAIELTDLEKTAAYSPYLNIEVSEEIMDGHNDIFTDDLMEFIRMLIVLSAMTE</sequence>
<evidence type="ECO:0000313" key="1">
    <source>
        <dbReference type="EMBL" id="XBS20025.1"/>
    </source>
</evidence>
<protein>
    <submittedName>
        <fullName evidence="1">Esterase</fullName>
    </submittedName>
</protein>
<dbReference type="Gene3D" id="3.40.50.1820">
    <property type="entry name" value="alpha/beta hydrolase"/>
    <property type="match status" value="1"/>
</dbReference>
<keyword evidence="2" id="KW-1185">Reference proteome</keyword>
<evidence type="ECO:0000313" key="2">
    <source>
        <dbReference type="Proteomes" id="UP001225378"/>
    </source>
</evidence>
<dbReference type="Proteomes" id="UP001225378">
    <property type="component" value="Chromosome"/>
</dbReference>
<gene>
    <name evidence="1" type="ORF">Q9L42_016945</name>
</gene>
<dbReference type="EMBL" id="CP157743">
    <property type="protein sequence ID" value="XBS20025.1"/>
    <property type="molecule type" value="Genomic_DNA"/>
</dbReference>
<dbReference type="KEGG" id="mech:Q9L42_016945"/>
<dbReference type="InterPro" id="IPR029058">
    <property type="entry name" value="AB_hydrolase_fold"/>
</dbReference>
<dbReference type="SUPFAM" id="SSF53474">
    <property type="entry name" value="alpha/beta-Hydrolases"/>
    <property type="match status" value="1"/>
</dbReference>
<proteinExistence type="predicted"/>
<organism evidence="1 2">
    <name type="scientific">Methylomarinum roseum</name>
    <dbReference type="NCBI Taxonomy" id="3067653"/>
    <lineage>
        <taxon>Bacteria</taxon>
        <taxon>Pseudomonadati</taxon>
        <taxon>Pseudomonadota</taxon>
        <taxon>Gammaproteobacteria</taxon>
        <taxon>Methylococcales</taxon>
        <taxon>Methylococcaceae</taxon>
        <taxon>Methylomarinum</taxon>
    </lineage>
</organism>
<name>A0AAU7NSQ9_9GAMM</name>
<dbReference type="AlphaFoldDB" id="A0AAU7NSQ9"/>
<dbReference type="RefSeq" id="WP_305907251.1">
    <property type="nucleotide sequence ID" value="NZ_CP157743.1"/>
</dbReference>
<reference evidence="1 2" key="1">
    <citation type="journal article" date="2024" name="Microbiology">
        <title>Methylomarinum rosea sp. nov., a novel halophilic methanotrophic bacterium from the hypersaline Lake Elton.</title>
        <authorList>
            <person name="Suleimanov R.Z."/>
            <person name="Oshkin I.Y."/>
            <person name="Danilova O.V."/>
            <person name="Suzina N.E."/>
            <person name="Dedysh S.N."/>
        </authorList>
    </citation>
    <scope>NUCLEOTIDE SEQUENCE [LARGE SCALE GENOMIC DNA]</scope>
    <source>
        <strain evidence="1 2">Ch1-1</strain>
    </source>
</reference>
<accession>A0AAU7NSQ9</accession>